<evidence type="ECO:0000313" key="16">
    <source>
        <dbReference type="WBParaSite" id="MCU_005034-RD"/>
    </source>
</evidence>
<dbReference type="PANTHER" id="PTHR24346">
    <property type="entry name" value="MAP/MICROTUBULE AFFINITY-REGULATING KINASE"/>
    <property type="match status" value="1"/>
</dbReference>
<evidence type="ECO:0000256" key="13">
    <source>
        <dbReference type="SAM" id="MobiDB-lite"/>
    </source>
</evidence>
<comment type="cofactor">
    <cofactor evidence="1">
        <name>Mg(2+)</name>
        <dbReference type="ChEBI" id="CHEBI:18420"/>
    </cofactor>
</comment>
<feature type="compositionally biased region" description="Polar residues" evidence="13">
    <location>
        <begin position="739"/>
        <end position="752"/>
    </location>
</feature>
<feature type="compositionally biased region" description="Polar residues" evidence="13">
    <location>
        <begin position="347"/>
        <end position="356"/>
    </location>
</feature>
<keyword evidence="9" id="KW-0067">ATP-binding</keyword>
<proteinExistence type="inferred from homology"/>
<keyword evidence="5" id="KW-0808">Transferase</keyword>
<evidence type="ECO:0000256" key="7">
    <source>
        <dbReference type="ARBA" id="ARBA00022741"/>
    </source>
</evidence>
<evidence type="ECO:0000256" key="8">
    <source>
        <dbReference type="ARBA" id="ARBA00022777"/>
    </source>
</evidence>
<dbReference type="GO" id="GO:0005737">
    <property type="term" value="C:cytoplasm"/>
    <property type="evidence" value="ECO:0007669"/>
    <property type="project" value="TreeGrafter"/>
</dbReference>
<dbReference type="GO" id="GO:0046872">
    <property type="term" value="F:metal ion binding"/>
    <property type="evidence" value="ECO:0007669"/>
    <property type="project" value="UniProtKB-KW"/>
</dbReference>
<sequence>MADVWSCGVILYALLVGALPFDDDNLRNLLEKVKKGNFQIPPFVPADCQGLLRAMIEVDPKKRILLKDVLEHSWVTSDQEMPLQTELPMSQAVQTSIIPTREDVDPDIFSTMTSLQCFKNEAKLYDALLSPYHNTEKVIYFLLLDRKIRSPCCEDPDDYQTRKVGICPIKDPPRKRIDSLRIGLNGHVRLSLGDLSEGSPLAGRRGLAVQILRKQSASSNLDTRSSSPASPLSSPVGYPRSQLRAGGYASPNPKEGISDLYRKHVIVSPTRGRAEAPQISRKHPNIHQGQVLSPLHNQSRLPFVRNAPKSPSDLTSPLVKRKISDGTHLHSPNPSNPISSREDSLSKPRSPQSSTMIPRPAVIVLEDSKKINLPGPSVHGIDLNISSDGDSKDRKRGSLNTTAESPTSVTPLLSPQHWRTRLNNFRMSILGSPRFHRKKTVVAETPPESPIDHSCRLGFKQSSRQGSTATPEVSPLLSNKSWFDGFLPLSLHNGTTKTTHRNNGSVVTSKAPATPSTGRHTFRNTDEKEPIATPPSLPLSPTRDSTRSTGQHQAHINRIALSRKVLANKSGIPQPLNVAPHSSTRSSYRASNVLDHGSTLSPEETNHVTMVKGRPFSRVKSEITHVLLSTPGVVHTVLSPSTFRAEYRRSGSGSSLLARPVKIQIDIVRASTGQAAANGNSDTTYEANSNSDKELYAVSFQLLSGPTRRFKRLCEQLQAPLLAGSGPYTCSTLIRPSTVQRAKQPSLESNTKPADSTPAASASDNSSQVSFIDAEIAVDGEASSISTLCSQFEASLAVNDSQINSMISDNETLKSAASGNS</sequence>
<dbReference type="InterPro" id="IPR011009">
    <property type="entry name" value="Kinase-like_dom_sf"/>
</dbReference>
<evidence type="ECO:0000256" key="11">
    <source>
        <dbReference type="ARBA" id="ARBA00047899"/>
    </source>
</evidence>
<protein>
    <recommendedName>
        <fullName evidence="3">non-specific serine/threonine protein kinase</fullName>
        <ecNumber evidence="3">2.7.11.1</ecNumber>
    </recommendedName>
</protein>
<keyword evidence="6" id="KW-0479">Metal-binding</keyword>
<dbReference type="InterPro" id="IPR048622">
    <property type="entry name" value="BRSK1_2-like_UBA"/>
</dbReference>
<evidence type="ECO:0000256" key="4">
    <source>
        <dbReference type="ARBA" id="ARBA00022527"/>
    </source>
</evidence>
<accession>A0A5K3F2K0</accession>
<dbReference type="Pfam" id="PF21115">
    <property type="entry name" value="UBA_BRSK"/>
    <property type="match status" value="1"/>
</dbReference>
<comment type="catalytic activity">
    <reaction evidence="12">
        <text>L-seryl-[protein] + ATP = O-phospho-L-seryl-[protein] + ADP + H(+)</text>
        <dbReference type="Rhea" id="RHEA:17989"/>
        <dbReference type="Rhea" id="RHEA-COMP:9863"/>
        <dbReference type="Rhea" id="RHEA-COMP:11604"/>
        <dbReference type="ChEBI" id="CHEBI:15378"/>
        <dbReference type="ChEBI" id="CHEBI:29999"/>
        <dbReference type="ChEBI" id="CHEBI:30616"/>
        <dbReference type="ChEBI" id="CHEBI:83421"/>
        <dbReference type="ChEBI" id="CHEBI:456216"/>
        <dbReference type="EC" id="2.7.11.1"/>
    </reaction>
</comment>
<dbReference type="GO" id="GO:0004674">
    <property type="term" value="F:protein serine/threonine kinase activity"/>
    <property type="evidence" value="ECO:0007669"/>
    <property type="project" value="UniProtKB-KW"/>
</dbReference>
<dbReference type="Pfam" id="PF00069">
    <property type="entry name" value="Pkinase"/>
    <property type="match status" value="1"/>
</dbReference>
<feature type="signal peptide" evidence="14">
    <location>
        <begin position="1"/>
        <end position="18"/>
    </location>
</feature>
<evidence type="ECO:0000256" key="2">
    <source>
        <dbReference type="ARBA" id="ARBA00006234"/>
    </source>
</evidence>
<name>A0A5K3F2K0_MESCO</name>
<feature type="chain" id="PRO_5024425318" description="non-specific serine/threonine protein kinase" evidence="14">
    <location>
        <begin position="19"/>
        <end position="821"/>
    </location>
</feature>
<feature type="region of interest" description="Disordered" evidence="13">
    <location>
        <begin position="739"/>
        <end position="766"/>
    </location>
</feature>
<dbReference type="CDD" id="cd14340">
    <property type="entry name" value="UBA_BRSK"/>
    <property type="match status" value="1"/>
</dbReference>
<dbReference type="EC" id="2.7.11.1" evidence="3"/>
<keyword evidence="4" id="KW-0723">Serine/threonine-protein kinase</keyword>
<evidence type="ECO:0000256" key="12">
    <source>
        <dbReference type="ARBA" id="ARBA00048679"/>
    </source>
</evidence>
<dbReference type="InterPro" id="IPR000719">
    <property type="entry name" value="Prot_kinase_dom"/>
</dbReference>
<dbReference type="PANTHER" id="PTHR24346:SF36">
    <property type="entry name" value="SERINE_THREONINE-PROTEIN KINASE BRSK1 ISOFORM X1-RELATED"/>
    <property type="match status" value="1"/>
</dbReference>
<evidence type="ECO:0000259" key="15">
    <source>
        <dbReference type="PROSITE" id="PS50011"/>
    </source>
</evidence>
<evidence type="ECO:0000256" key="6">
    <source>
        <dbReference type="ARBA" id="ARBA00022723"/>
    </source>
</evidence>
<feature type="compositionally biased region" description="Polar residues" evidence="13">
    <location>
        <begin position="215"/>
        <end position="224"/>
    </location>
</feature>
<dbReference type="Pfam" id="PF21122">
    <property type="entry name" value="KA1_BRSK"/>
    <property type="match status" value="1"/>
</dbReference>
<dbReference type="SUPFAM" id="SSF56112">
    <property type="entry name" value="Protein kinase-like (PK-like)"/>
    <property type="match status" value="1"/>
</dbReference>
<feature type="compositionally biased region" description="Polar residues" evidence="13">
    <location>
        <begin position="330"/>
        <end position="339"/>
    </location>
</feature>
<keyword evidence="14" id="KW-0732">Signal</keyword>
<organism evidence="16">
    <name type="scientific">Mesocestoides corti</name>
    <name type="common">Flatworm</name>
    <dbReference type="NCBI Taxonomy" id="53468"/>
    <lineage>
        <taxon>Eukaryota</taxon>
        <taxon>Metazoa</taxon>
        <taxon>Spiralia</taxon>
        <taxon>Lophotrochozoa</taxon>
        <taxon>Platyhelminthes</taxon>
        <taxon>Cestoda</taxon>
        <taxon>Eucestoda</taxon>
        <taxon>Cyclophyllidea</taxon>
        <taxon>Mesocestoididae</taxon>
        <taxon>Mesocestoides</taxon>
    </lineage>
</organism>
<feature type="compositionally biased region" description="Low complexity" evidence="13">
    <location>
        <begin position="225"/>
        <end position="235"/>
    </location>
</feature>
<evidence type="ECO:0000256" key="5">
    <source>
        <dbReference type="ARBA" id="ARBA00022679"/>
    </source>
</evidence>
<feature type="region of interest" description="Disordered" evidence="13">
    <location>
        <begin position="373"/>
        <end position="412"/>
    </location>
</feature>
<keyword evidence="10" id="KW-0460">Magnesium</keyword>
<dbReference type="WBParaSite" id="MCU_005034-RD">
    <property type="protein sequence ID" value="MCU_005034-RD"/>
    <property type="gene ID" value="MCU_005034"/>
</dbReference>
<evidence type="ECO:0000256" key="3">
    <source>
        <dbReference type="ARBA" id="ARBA00012513"/>
    </source>
</evidence>
<feature type="compositionally biased region" description="Low complexity" evidence="13">
    <location>
        <begin position="753"/>
        <end position="766"/>
    </location>
</feature>
<feature type="compositionally biased region" description="Polar residues" evidence="13">
    <location>
        <begin position="398"/>
        <end position="412"/>
    </location>
</feature>
<reference evidence="16" key="1">
    <citation type="submission" date="2019-11" db="UniProtKB">
        <authorList>
            <consortium name="WormBaseParasite"/>
        </authorList>
    </citation>
    <scope>IDENTIFICATION</scope>
</reference>
<dbReference type="GO" id="GO:0005524">
    <property type="term" value="F:ATP binding"/>
    <property type="evidence" value="ECO:0007669"/>
    <property type="project" value="UniProtKB-KW"/>
</dbReference>
<comment type="catalytic activity">
    <reaction evidence="11">
        <text>L-threonyl-[protein] + ATP = O-phospho-L-threonyl-[protein] + ADP + H(+)</text>
        <dbReference type="Rhea" id="RHEA:46608"/>
        <dbReference type="Rhea" id="RHEA-COMP:11060"/>
        <dbReference type="Rhea" id="RHEA-COMP:11605"/>
        <dbReference type="ChEBI" id="CHEBI:15378"/>
        <dbReference type="ChEBI" id="CHEBI:30013"/>
        <dbReference type="ChEBI" id="CHEBI:30616"/>
        <dbReference type="ChEBI" id="CHEBI:61977"/>
        <dbReference type="ChEBI" id="CHEBI:456216"/>
        <dbReference type="EC" id="2.7.11.1"/>
    </reaction>
</comment>
<feature type="region of interest" description="Disordered" evidence="13">
    <location>
        <begin position="215"/>
        <end position="256"/>
    </location>
</feature>
<feature type="compositionally biased region" description="Polar residues" evidence="13">
    <location>
        <begin position="287"/>
        <end position="300"/>
    </location>
</feature>
<comment type="similarity">
    <text evidence="2">Belongs to the protein kinase superfamily. CAMK Ser/Thr protein kinase family. SNF1 subfamily.</text>
</comment>
<dbReference type="AlphaFoldDB" id="A0A5K3F2K0"/>
<dbReference type="Gene3D" id="1.10.510.10">
    <property type="entry name" value="Transferase(Phosphotransferase) domain 1"/>
    <property type="match status" value="1"/>
</dbReference>
<evidence type="ECO:0000256" key="9">
    <source>
        <dbReference type="ARBA" id="ARBA00022840"/>
    </source>
</evidence>
<keyword evidence="8" id="KW-0418">Kinase</keyword>
<feature type="region of interest" description="Disordered" evidence="13">
    <location>
        <begin position="271"/>
        <end position="359"/>
    </location>
</feature>
<evidence type="ECO:0000256" key="1">
    <source>
        <dbReference type="ARBA" id="ARBA00001946"/>
    </source>
</evidence>
<dbReference type="GO" id="GO:0035556">
    <property type="term" value="P:intracellular signal transduction"/>
    <property type="evidence" value="ECO:0007669"/>
    <property type="project" value="TreeGrafter"/>
</dbReference>
<evidence type="ECO:0000256" key="14">
    <source>
        <dbReference type="SAM" id="SignalP"/>
    </source>
</evidence>
<keyword evidence="7" id="KW-0547">Nucleotide-binding</keyword>
<evidence type="ECO:0000256" key="10">
    <source>
        <dbReference type="ARBA" id="ARBA00022842"/>
    </source>
</evidence>
<feature type="domain" description="Protein kinase" evidence="15">
    <location>
        <begin position="1"/>
        <end position="75"/>
    </location>
</feature>
<feature type="compositionally biased region" description="Polar residues" evidence="13">
    <location>
        <begin position="494"/>
        <end position="508"/>
    </location>
</feature>
<feature type="region of interest" description="Disordered" evidence="13">
    <location>
        <begin position="494"/>
        <end position="554"/>
    </location>
</feature>
<dbReference type="PROSITE" id="PS50011">
    <property type="entry name" value="PROTEIN_KINASE_DOM"/>
    <property type="match status" value="1"/>
</dbReference>